<dbReference type="EMBL" id="ASPP01020577">
    <property type="protein sequence ID" value="ETO13487.1"/>
    <property type="molecule type" value="Genomic_DNA"/>
</dbReference>
<evidence type="ECO:0000313" key="2">
    <source>
        <dbReference type="EMBL" id="ETO13487.1"/>
    </source>
</evidence>
<gene>
    <name evidence="2" type="ORF">RFI_23885</name>
</gene>
<dbReference type="PROSITE" id="PS50105">
    <property type="entry name" value="SAM_DOMAIN"/>
    <property type="match status" value="1"/>
</dbReference>
<comment type="caution">
    <text evidence="2">The sequence shown here is derived from an EMBL/GenBank/DDBJ whole genome shotgun (WGS) entry which is preliminary data.</text>
</comment>
<sequence>MTVIFTYQFFLFKAESLRAQENKTFLKVKFELLHLFRFDRYPKSPMLCGTYMNPPLLSFCGDGIRNDKSEEMPKNQRRKLEFTAEKLRQQMLVWAFTKTGKVFQKDKVKRLGAEHSEEKLQRYNYLCPKCHVIDLIHKEGYETIGSIPLCIDTCDNSPFQNYSLDNEMEWAHIKHQNFEDVSAKLNQFVSVYVQRNKMNVVENTVLMLQIRLTTSTKGGDILDLCNSQWVIKVLKRLWFEKIRTSTVIIYFQNFIYLFFPSFCSTRVHNEKKEPGSFHFENGGSFFYVQREFQHIPIDSVIGATIDSSMQICLALQSSYESNTNKNGHPRRVSFDLYFNRDFLRTTESPIDVKITIQKSHCRQTHHSKLTRFTSRSIEWQDGIVTAMEDSCENSDKDTFSLYSFKIDSSGFQNTHTEGTPFVVVQASAKNDPTVSVFSLFLKNPFAHIPFNDEKQRINKRVGTTQQVVDLKKTQIRKTAKEKTKNKREEENIRSISRKRKKSESLGIIEYPSKRQKENNKVMSLNDQELQILPLSIAEESQAFLVPSLLADHPGTSVIEFPAIIQHTNTTLETVKENDCKTEEIKKEQEKKQSDSALKSCSLDATISTYHQNQNSRDYALKELCVAIKIPHFYEKVKKVGCTTPEDVSAVFQDETKVNAILSQYCTDPFEQLAMISMVRLCIKDFMLSEKNFQRPSDSSPKATIDFEFSKDLSQLRSSLPFCPNETAQELNNILHEETWFGQCHETRYEEIRERVQQKQTVFATKTLWQTFLQQWKKWTIEDFQAYLTRIERHRFSKYFCSLEQLRQLWKSCNSIDFVGHCLEQINGKQLEELGVSDNNDRAMLCECLKALTQNALSANLNCFCTK</sequence>
<organism evidence="2 3">
    <name type="scientific">Reticulomyxa filosa</name>
    <dbReference type="NCBI Taxonomy" id="46433"/>
    <lineage>
        <taxon>Eukaryota</taxon>
        <taxon>Sar</taxon>
        <taxon>Rhizaria</taxon>
        <taxon>Retaria</taxon>
        <taxon>Foraminifera</taxon>
        <taxon>Monothalamids</taxon>
        <taxon>Reticulomyxidae</taxon>
        <taxon>Reticulomyxa</taxon>
    </lineage>
</organism>
<reference evidence="2 3" key="1">
    <citation type="journal article" date="2013" name="Curr. Biol.">
        <title>The Genome of the Foraminiferan Reticulomyxa filosa.</title>
        <authorList>
            <person name="Glockner G."/>
            <person name="Hulsmann N."/>
            <person name="Schleicher M."/>
            <person name="Noegel A.A."/>
            <person name="Eichinger L."/>
            <person name="Gallinger C."/>
            <person name="Pawlowski J."/>
            <person name="Sierra R."/>
            <person name="Euteneuer U."/>
            <person name="Pillet L."/>
            <person name="Moustafa A."/>
            <person name="Platzer M."/>
            <person name="Groth M."/>
            <person name="Szafranski K."/>
            <person name="Schliwa M."/>
        </authorList>
    </citation>
    <scope>NUCLEOTIDE SEQUENCE [LARGE SCALE GENOMIC DNA]</scope>
</reference>
<dbReference type="InterPro" id="IPR001660">
    <property type="entry name" value="SAM"/>
</dbReference>
<evidence type="ECO:0000259" key="1">
    <source>
        <dbReference type="PROSITE" id="PS50105"/>
    </source>
</evidence>
<name>X6MJ80_RETFI</name>
<protein>
    <recommendedName>
        <fullName evidence="1">SAM domain-containing protein</fullName>
    </recommendedName>
</protein>
<keyword evidence="3" id="KW-1185">Reference proteome</keyword>
<proteinExistence type="predicted"/>
<dbReference type="Proteomes" id="UP000023152">
    <property type="component" value="Unassembled WGS sequence"/>
</dbReference>
<accession>X6MJ80</accession>
<feature type="domain" description="SAM" evidence="1">
    <location>
        <begin position="778"/>
        <end position="854"/>
    </location>
</feature>
<dbReference type="AlphaFoldDB" id="X6MJ80"/>
<evidence type="ECO:0000313" key="3">
    <source>
        <dbReference type="Proteomes" id="UP000023152"/>
    </source>
</evidence>